<evidence type="ECO:0000256" key="7">
    <source>
        <dbReference type="PROSITE-ProRule" id="PRU00042"/>
    </source>
</evidence>
<dbReference type="Gene3D" id="3.30.160.60">
    <property type="entry name" value="Classic Zinc Finger"/>
    <property type="match status" value="1"/>
</dbReference>
<evidence type="ECO:0000313" key="10">
    <source>
        <dbReference type="Proteomes" id="UP001162131"/>
    </source>
</evidence>
<name>A0AAU9INW2_9CILI</name>
<comment type="subcellular location">
    <subcellularLocation>
        <location evidence="1">Nucleus</location>
    </subcellularLocation>
</comment>
<evidence type="ECO:0000256" key="4">
    <source>
        <dbReference type="ARBA" id="ARBA00022771"/>
    </source>
</evidence>
<dbReference type="GO" id="GO:0008270">
    <property type="term" value="F:zinc ion binding"/>
    <property type="evidence" value="ECO:0007669"/>
    <property type="project" value="UniProtKB-KW"/>
</dbReference>
<keyword evidence="3" id="KW-0677">Repeat</keyword>
<dbReference type="InterPro" id="IPR036236">
    <property type="entry name" value="Znf_C2H2_sf"/>
</dbReference>
<keyword evidence="10" id="KW-1185">Reference proteome</keyword>
<evidence type="ECO:0000256" key="5">
    <source>
        <dbReference type="ARBA" id="ARBA00022833"/>
    </source>
</evidence>
<evidence type="ECO:0000256" key="2">
    <source>
        <dbReference type="ARBA" id="ARBA00022723"/>
    </source>
</evidence>
<keyword evidence="5" id="KW-0862">Zinc</keyword>
<dbReference type="SMART" id="SM00355">
    <property type="entry name" value="ZnF_C2H2"/>
    <property type="match status" value="4"/>
</dbReference>
<dbReference type="GO" id="GO:0005634">
    <property type="term" value="C:nucleus"/>
    <property type="evidence" value="ECO:0007669"/>
    <property type="project" value="UniProtKB-SubCell"/>
</dbReference>
<accession>A0AAU9INW2</accession>
<dbReference type="InterPro" id="IPR013087">
    <property type="entry name" value="Znf_C2H2_type"/>
</dbReference>
<feature type="domain" description="C2H2-type" evidence="8">
    <location>
        <begin position="121"/>
        <end position="149"/>
    </location>
</feature>
<evidence type="ECO:0000256" key="1">
    <source>
        <dbReference type="ARBA" id="ARBA00004123"/>
    </source>
</evidence>
<evidence type="ECO:0000259" key="8">
    <source>
        <dbReference type="PROSITE" id="PS50157"/>
    </source>
</evidence>
<proteinExistence type="predicted"/>
<feature type="domain" description="C2H2-type" evidence="8">
    <location>
        <begin position="150"/>
        <end position="176"/>
    </location>
</feature>
<comment type="caution">
    <text evidence="9">The sequence shown here is derived from an EMBL/GenBank/DDBJ whole genome shotgun (WGS) entry which is preliminary data.</text>
</comment>
<dbReference type="AlphaFoldDB" id="A0AAU9INW2"/>
<gene>
    <name evidence="9" type="ORF">BSTOLATCC_MIC12967</name>
</gene>
<keyword evidence="2" id="KW-0479">Metal-binding</keyword>
<keyword evidence="4 7" id="KW-0863">Zinc-finger</keyword>
<dbReference type="Proteomes" id="UP001162131">
    <property type="component" value="Unassembled WGS sequence"/>
</dbReference>
<dbReference type="PANTHER" id="PTHR24376">
    <property type="entry name" value="ZINC FINGER PROTEIN"/>
    <property type="match status" value="1"/>
</dbReference>
<feature type="domain" description="C2H2-type" evidence="8">
    <location>
        <begin position="91"/>
        <end position="119"/>
    </location>
</feature>
<protein>
    <recommendedName>
        <fullName evidence="8">C2H2-type domain-containing protein</fullName>
    </recommendedName>
</protein>
<dbReference type="GO" id="GO:0000978">
    <property type="term" value="F:RNA polymerase II cis-regulatory region sequence-specific DNA binding"/>
    <property type="evidence" value="ECO:0007669"/>
    <property type="project" value="TreeGrafter"/>
</dbReference>
<evidence type="ECO:0000256" key="6">
    <source>
        <dbReference type="ARBA" id="ARBA00023242"/>
    </source>
</evidence>
<dbReference type="PANTHER" id="PTHR24376:SF235">
    <property type="entry name" value="C2H2-TYPE DOMAIN-CONTAINING PROTEIN"/>
    <property type="match status" value="1"/>
</dbReference>
<dbReference type="EMBL" id="CAJZBQ010000013">
    <property type="protein sequence ID" value="CAG9315193.1"/>
    <property type="molecule type" value="Genomic_DNA"/>
</dbReference>
<sequence length="176" mass="20128">MFTTNLTKYDKSLRLPSPKFLSATQPLGSSTFACTSCCLSFCLQDDLTIHQGSSHGSKIDTLCTVKGQDDSVFSLVKMLLDAKLDHPKTIFKCRFCDLTFRKHKGLKQHVGKIHLTKNKNARCPHCTKRFRHKYAVRFHVKQVHTKTTRVVCEECGKVMYNKYLLVQHAKVCSHNH</sequence>
<reference evidence="9" key="1">
    <citation type="submission" date="2021-09" db="EMBL/GenBank/DDBJ databases">
        <authorList>
            <consortium name="AG Swart"/>
            <person name="Singh M."/>
            <person name="Singh A."/>
            <person name="Seah K."/>
            <person name="Emmerich C."/>
        </authorList>
    </citation>
    <scope>NUCLEOTIDE SEQUENCE</scope>
    <source>
        <strain evidence="9">ATCC30299</strain>
    </source>
</reference>
<organism evidence="9 10">
    <name type="scientific">Blepharisma stoltei</name>
    <dbReference type="NCBI Taxonomy" id="1481888"/>
    <lineage>
        <taxon>Eukaryota</taxon>
        <taxon>Sar</taxon>
        <taxon>Alveolata</taxon>
        <taxon>Ciliophora</taxon>
        <taxon>Postciliodesmatophora</taxon>
        <taxon>Heterotrichea</taxon>
        <taxon>Heterotrichida</taxon>
        <taxon>Blepharismidae</taxon>
        <taxon>Blepharisma</taxon>
    </lineage>
</organism>
<keyword evidence="6" id="KW-0539">Nucleus</keyword>
<dbReference type="SUPFAM" id="SSF57667">
    <property type="entry name" value="beta-beta-alpha zinc fingers"/>
    <property type="match status" value="1"/>
</dbReference>
<evidence type="ECO:0000313" key="9">
    <source>
        <dbReference type="EMBL" id="CAG9315193.1"/>
    </source>
</evidence>
<dbReference type="PROSITE" id="PS50157">
    <property type="entry name" value="ZINC_FINGER_C2H2_2"/>
    <property type="match status" value="3"/>
</dbReference>
<dbReference type="PROSITE" id="PS00028">
    <property type="entry name" value="ZINC_FINGER_C2H2_1"/>
    <property type="match status" value="4"/>
</dbReference>
<evidence type="ECO:0000256" key="3">
    <source>
        <dbReference type="ARBA" id="ARBA00022737"/>
    </source>
</evidence>
<dbReference type="GO" id="GO:0001228">
    <property type="term" value="F:DNA-binding transcription activator activity, RNA polymerase II-specific"/>
    <property type="evidence" value="ECO:0007669"/>
    <property type="project" value="TreeGrafter"/>
</dbReference>